<dbReference type="PANTHER" id="PTHR31332:SF0">
    <property type="entry name" value="7-HYDROXYMETHYL CHLOROPHYLL A REDUCTASE, CHLOROPLASTIC"/>
    <property type="match status" value="1"/>
</dbReference>
<dbReference type="SUPFAM" id="SSF54862">
    <property type="entry name" value="4Fe-4S ferredoxins"/>
    <property type="match status" value="1"/>
</dbReference>
<dbReference type="InterPro" id="IPR007516">
    <property type="entry name" value="Co_F420_Hydgase/DH_bsu_N"/>
</dbReference>
<dbReference type="EMBL" id="JAVKPK010000036">
    <property type="protein sequence ID" value="MDR7666072.1"/>
    <property type="molecule type" value="Genomic_DNA"/>
</dbReference>
<name>A0ABU2D2K4_9EURY</name>
<keyword evidence="3" id="KW-1185">Reference proteome</keyword>
<dbReference type="InterPro" id="IPR017900">
    <property type="entry name" value="4Fe4S_Fe_S_CS"/>
</dbReference>
<reference evidence="3" key="1">
    <citation type="submission" date="2023-07" db="EMBL/GenBank/DDBJ databases">
        <title>Whole-genome sequencing of a new Methanosarcina sp. Z-7115.</title>
        <authorList>
            <person name="Zhilina T.N."/>
            <person name="Merkel A.Y."/>
        </authorList>
    </citation>
    <scope>NUCLEOTIDE SEQUENCE [LARGE SCALE GENOMIC DNA]</scope>
    <source>
        <strain evidence="3">Z-7115</strain>
    </source>
</reference>
<dbReference type="Pfam" id="PF04422">
    <property type="entry name" value="FrhB_FdhB_N"/>
    <property type="match status" value="1"/>
</dbReference>
<feature type="domain" description="4Fe-4S ferredoxin-type" evidence="1">
    <location>
        <begin position="6"/>
        <end position="35"/>
    </location>
</feature>
<evidence type="ECO:0000313" key="3">
    <source>
        <dbReference type="Proteomes" id="UP001246244"/>
    </source>
</evidence>
<gene>
    <name evidence="2" type="ORF">RG963_09855</name>
</gene>
<evidence type="ECO:0000259" key="1">
    <source>
        <dbReference type="PROSITE" id="PS51379"/>
    </source>
</evidence>
<dbReference type="RefSeq" id="WP_310576099.1">
    <property type="nucleotide sequence ID" value="NZ_JAVKPK010000036.1"/>
</dbReference>
<protein>
    <submittedName>
        <fullName evidence="2">Coenzyme F420 hydrogenase/dehydrogenase, beta subunit C-terminal domain</fullName>
    </submittedName>
</protein>
<organism evidence="2 3">
    <name type="scientific">Methanosarcina baikalica</name>
    <dbReference type="NCBI Taxonomy" id="3073890"/>
    <lineage>
        <taxon>Archaea</taxon>
        <taxon>Methanobacteriati</taxon>
        <taxon>Methanobacteriota</taxon>
        <taxon>Stenosarchaea group</taxon>
        <taxon>Methanomicrobia</taxon>
        <taxon>Methanosarcinales</taxon>
        <taxon>Methanosarcinaceae</taxon>
        <taxon>Methanosarcina</taxon>
    </lineage>
</organism>
<dbReference type="Pfam" id="PF04432">
    <property type="entry name" value="FrhB_FdhB_C"/>
    <property type="match status" value="1"/>
</dbReference>
<dbReference type="Gene3D" id="3.30.70.20">
    <property type="match status" value="1"/>
</dbReference>
<sequence>MKNNTIKFVIDKESCTGCGTCFSLCPNNAIEMRIDEKKGVYLPRINDTKCNSCGICCKVCPGYEFSYDSLNLEIFGRKPENMLIGNSLNCYAGFSTNESIRFNSSSGGLITQILIFALEKGIIDGALVIKMNKDKPLEPEPFIAKTKEEIIEAAQSKYCPAPMNVALKEILDSDTHEKFAIVGLPCHIRGIRKAQRVNEKLRRCIIFCLGIFCNHTPHFLATSLFLQRYNIKKEDIVTLNYRGEGWPGFMTVNTTKSTLKIPQRNSWIFIGSYFFYPKSCLICSDGLCELSDASFGDAWLPEYSSDSKGTSMIIIRNKKILHILDAMKNEIEIKRINPDKVVQSQARMLCFKKKSLKSRETILRNSSILNNTLNPDIIDYILSTYVCFNVYLSSSKIFRKILTKIPLEILNIYNMPYKLISIINTNKMLKNWNKKEEKL</sequence>
<dbReference type="PANTHER" id="PTHR31332">
    <property type="entry name" value="7-HYDROXYMETHYL CHLOROPHYLL A REDUCTASE, CHLOROPLASTIC"/>
    <property type="match status" value="1"/>
</dbReference>
<dbReference type="Proteomes" id="UP001246244">
    <property type="component" value="Unassembled WGS sequence"/>
</dbReference>
<comment type="caution">
    <text evidence="2">The sequence shown here is derived from an EMBL/GenBank/DDBJ whole genome shotgun (WGS) entry which is preliminary data.</text>
</comment>
<feature type="domain" description="4Fe-4S ferredoxin-type" evidence="1">
    <location>
        <begin position="41"/>
        <end position="70"/>
    </location>
</feature>
<dbReference type="InterPro" id="IPR045220">
    <property type="entry name" value="FRHB/FDHB/HCAR-like"/>
</dbReference>
<accession>A0ABU2D2K4</accession>
<dbReference type="Pfam" id="PF00037">
    <property type="entry name" value="Fer4"/>
    <property type="match status" value="1"/>
</dbReference>
<proteinExistence type="predicted"/>
<dbReference type="PROSITE" id="PS51379">
    <property type="entry name" value="4FE4S_FER_2"/>
    <property type="match status" value="2"/>
</dbReference>
<dbReference type="InterPro" id="IPR007525">
    <property type="entry name" value="FrhB_FdhB_C"/>
</dbReference>
<dbReference type="InterPro" id="IPR017896">
    <property type="entry name" value="4Fe4S_Fe-S-bd"/>
</dbReference>
<dbReference type="PROSITE" id="PS00198">
    <property type="entry name" value="4FE4S_FER_1"/>
    <property type="match status" value="1"/>
</dbReference>
<evidence type="ECO:0000313" key="2">
    <source>
        <dbReference type="EMBL" id="MDR7666072.1"/>
    </source>
</evidence>